<evidence type="ECO:0000256" key="5">
    <source>
        <dbReference type="ARBA" id="ARBA00022840"/>
    </source>
</evidence>
<dbReference type="GO" id="GO:0008993">
    <property type="term" value="F:rhamnulokinase activity"/>
    <property type="evidence" value="ECO:0007669"/>
    <property type="project" value="UniProtKB-EC"/>
</dbReference>
<dbReference type="AlphaFoldDB" id="A0A7W6H6L0"/>
<keyword evidence="4 9" id="KW-0418">Kinase</keyword>
<organism evidence="9 10">
    <name type="scientific">Aureimonas pseudogalii</name>
    <dbReference type="NCBI Taxonomy" id="1744844"/>
    <lineage>
        <taxon>Bacteria</taxon>
        <taxon>Pseudomonadati</taxon>
        <taxon>Pseudomonadota</taxon>
        <taxon>Alphaproteobacteria</taxon>
        <taxon>Hyphomicrobiales</taxon>
        <taxon>Aurantimonadaceae</taxon>
        <taxon>Aureimonas</taxon>
    </lineage>
</organism>
<gene>
    <name evidence="9" type="ORF">GGR04_003382</name>
</gene>
<accession>A0A7W6H6L0</accession>
<dbReference type="InterPro" id="IPR018485">
    <property type="entry name" value="FGGY_C"/>
</dbReference>
<reference evidence="9 10" key="1">
    <citation type="submission" date="2020-08" db="EMBL/GenBank/DDBJ databases">
        <title>Genomic Encyclopedia of Type Strains, Phase IV (KMG-IV): sequencing the most valuable type-strain genomes for metagenomic binning, comparative biology and taxonomic classification.</title>
        <authorList>
            <person name="Goeker M."/>
        </authorList>
    </citation>
    <scope>NUCLEOTIDE SEQUENCE [LARGE SCALE GENOMIC DNA]</scope>
    <source>
        <strain evidence="9 10">DSM 102238</strain>
    </source>
</reference>
<name>A0A7W6H6L0_9HYPH</name>
<dbReference type="EMBL" id="JACIEK010000010">
    <property type="protein sequence ID" value="MBB3999512.1"/>
    <property type="molecule type" value="Genomic_DNA"/>
</dbReference>
<dbReference type="Gene3D" id="3.30.420.40">
    <property type="match status" value="2"/>
</dbReference>
<proteinExistence type="inferred from homology"/>
<protein>
    <submittedName>
        <fullName evidence="9">Rhamnulokinase</fullName>
        <ecNumber evidence="9">2.7.1.5</ecNumber>
    </submittedName>
</protein>
<dbReference type="RefSeq" id="WP_183201059.1">
    <property type="nucleotide sequence ID" value="NZ_JACIEK010000010.1"/>
</dbReference>
<comment type="similarity">
    <text evidence="1">Belongs to the FGGY kinase family.</text>
</comment>
<dbReference type="InterPro" id="IPR018484">
    <property type="entry name" value="FGGY_N"/>
</dbReference>
<dbReference type="CDD" id="cd07771">
    <property type="entry name" value="ASKHA_NBD_FGGY_RhaB-like"/>
    <property type="match status" value="1"/>
</dbReference>
<evidence type="ECO:0000256" key="3">
    <source>
        <dbReference type="ARBA" id="ARBA00022741"/>
    </source>
</evidence>
<feature type="domain" description="Carbohydrate kinase FGGY C-terminal" evidence="8">
    <location>
        <begin position="259"/>
        <end position="446"/>
    </location>
</feature>
<keyword evidence="5" id="KW-0067">ATP-binding</keyword>
<dbReference type="GO" id="GO:0005524">
    <property type="term" value="F:ATP binding"/>
    <property type="evidence" value="ECO:0007669"/>
    <property type="project" value="UniProtKB-KW"/>
</dbReference>
<dbReference type="InterPro" id="IPR050406">
    <property type="entry name" value="FGGY_Carb_Kinase"/>
</dbReference>
<sequence>MRGAGGANRALVLDLGGGSARAMLAECGEGGAIALTELHRFSGYETRVVDGPAWDLDALFGGVEAGLAAAAAAGRIGSIGVDGWGVDFALLGADGRPLETPRTHRHPRGLDGFEALRAHHELIAARTGAQPLPIVSVFHLVDWARCNRDAAAGVRQFLMIADLVAHHLTGVAACERTLARTAGLVDLATGDWDREILALTGLPAAAFGRLVPAGTILGPLAPELAARTGLGPVPVIAVAAHDTASAALALAPGDDEAFLVAGSWNLVGAEVPDGAISTQARAAGFGLEGGVEGRGLLLRSLPGMHLLRRLRAAWARRHGADIDFPRWSALALAAPPAALVPDLSRTAFLDPPDLLAALHAECPGLSQDEPGPLARALYEGLGREVAGALDTLETCLGRRFCAVRLGGGGAQDAAFCTLVASAARRPVLAGPVEASALGNALVQFAALGRFPSIEAGRRALAARLPIRRFEPAPEEHLA</sequence>
<evidence type="ECO:0000256" key="6">
    <source>
        <dbReference type="ARBA" id="ARBA00023308"/>
    </source>
</evidence>
<evidence type="ECO:0000259" key="8">
    <source>
        <dbReference type="Pfam" id="PF02782"/>
    </source>
</evidence>
<dbReference type="GO" id="GO:0019301">
    <property type="term" value="P:rhamnose catabolic process"/>
    <property type="evidence" value="ECO:0007669"/>
    <property type="project" value="InterPro"/>
</dbReference>
<keyword evidence="6" id="KW-0684">Rhamnose metabolism</keyword>
<feature type="domain" description="Carbohydrate kinase FGGY N-terminal" evidence="7">
    <location>
        <begin position="11"/>
        <end position="248"/>
    </location>
</feature>
<evidence type="ECO:0000313" key="10">
    <source>
        <dbReference type="Proteomes" id="UP000542776"/>
    </source>
</evidence>
<evidence type="ECO:0000256" key="1">
    <source>
        <dbReference type="ARBA" id="ARBA00009156"/>
    </source>
</evidence>
<dbReference type="Pfam" id="PF00370">
    <property type="entry name" value="FGGY_N"/>
    <property type="match status" value="1"/>
</dbReference>
<dbReference type="InterPro" id="IPR043129">
    <property type="entry name" value="ATPase_NBD"/>
</dbReference>
<keyword evidence="2 9" id="KW-0808">Transferase</keyword>
<evidence type="ECO:0000256" key="4">
    <source>
        <dbReference type="ARBA" id="ARBA00022777"/>
    </source>
</evidence>
<dbReference type="PANTHER" id="PTHR43095">
    <property type="entry name" value="SUGAR KINASE"/>
    <property type="match status" value="1"/>
</dbReference>
<dbReference type="SUPFAM" id="SSF53067">
    <property type="entry name" value="Actin-like ATPase domain"/>
    <property type="match status" value="2"/>
</dbReference>
<dbReference type="EC" id="2.7.1.5" evidence="9"/>
<evidence type="ECO:0000256" key="2">
    <source>
        <dbReference type="ARBA" id="ARBA00022679"/>
    </source>
</evidence>
<evidence type="ECO:0000259" key="7">
    <source>
        <dbReference type="Pfam" id="PF00370"/>
    </source>
</evidence>
<keyword evidence="10" id="KW-1185">Reference proteome</keyword>
<dbReference type="Proteomes" id="UP000542776">
    <property type="component" value="Unassembled WGS sequence"/>
</dbReference>
<keyword evidence="3" id="KW-0547">Nucleotide-binding</keyword>
<dbReference type="PANTHER" id="PTHR43095:SF5">
    <property type="entry name" value="XYLULOSE KINASE"/>
    <property type="match status" value="1"/>
</dbReference>
<evidence type="ECO:0000313" key="9">
    <source>
        <dbReference type="EMBL" id="MBB3999512.1"/>
    </source>
</evidence>
<comment type="caution">
    <text evidence="9">The sequence shown here is derived from an EMBL/GenBank/DDBJ whole genome shotgun (WGS) entry which is preliminary data.</text>
</comment>
<dbReference type="InterPro" id="IPR013449">
    <property type="entry name" value="Rhamnulokinase"/>
</dbReference>
<dbReference type="Pfam" id="PF02782">
    <property type="entry name" value="FGGY_C"/>
    <property type="match status" value="1"/>
</dbReference>